<dbReference type="Proteomes" id="UP000185680">
    <property type="component" value="Chromosome"/>
</dbReference>
<dbReference type="PANTHER" id="PTHR43130">
    <property type="entry name" value="ARAC-FAMILY TRANSCRIPTIONAL REGULATOR"/>
    <property type="match status" value="1"/>
</dbReference>
<dbReference type="SUPFAM" id="SSF52317">
    <property type="entry name" value="Class I glutamine amidotransferase-like"/>
    <property type="match status" value="1"/>
</dbReference>
<dbReference type="Gene3D" id="1.10.10.60">
    <property type="entry name" value="Homeodomain-like"/>
    <property type="match status" value="1"/>
</dbReference>
<dbReference type="InterPro" id="IPR009057">
    <property type="entry name" value="Homeodomain-like_sf"/>
</dbReference>
<dbReference type="InterPro" id="IPR002818">
    <property type="entry name" value="DJ-1/PfpI"/>
</dbReference>
<dbReference type="Pfam" id="PF01965">
    <property type="entry name" value="DJ-1_PfpI"/>
    <property type="match status" value="1"/>
</dbReference>
<keyword evidence="1" id="KW-0805">Transcription regulation</keyword>
<dbReference type="OrthoDB" id="8543772at2"/>
<dbReference type="GO" id="GO:0043565">
    <property type="term" value="F:sequence-specific DNA binding"/>
    <property type="evidence" value="ECO:0007669"/>
    <property type="project" value="InterPro"/>
</dbReference>
<dbReference type="Pfam" id="PF12833">
    <property type="entry name" value="HTH_18"/>
    <property type="match status" value="1"/>
</dbReference>
<dbReference type="SMART" id="SM00342">
    <property type="entry name" value="HTH_ARAC"/>
    <property type="match status" value="1"/>
</dbReference>
<keyword evidence="2" id="KW-0804">Transcription</keyword>
<evidence type="ECO:0000256" key="1">
    <source>
        <dbReference type="ARBA" id="ARBA00023015"/>
    </source>
</evidence>
<dbReference type="Gene3D" id="3.40.50.880">
    <property type="match status" value="1"/>
</dbReference>
<dbReference type="GO" id="GO:0003700">
    <property type="term" value="F:DNA-binding transcription factor activity"/>
    <property type="evidence" value="ECO:0007669"/>
    <property type="project" value="InterPro"/>
</dbReference>
<accession>A0A167IJB1</accession>
<dbReference type="Proteomes" id="UP000185657">
    <property type="component" value="Unassembled WGS sequence"/>
</dbReference>
<dbReference type="InterPro" id="IPR029062">
    <property type="entry name" value="Class_I_gatase-like"/>
</dbReference>
<dbReference type="STRING" id="1763535.LPB072_16240"/>
<protein>
    <recommendedName>
        <fullName evidence="3">HTH araC/xylS-type domain-containing protein</fullName>
    </recommendedName>
</protein>
<name>A0A167IJB1_9BURK</name>
<reference evidence="5 6" key="1">
    <citation type="submission" date="2016-02" db="EMBL/GenBank/DDBJ databases">
        <title>Draft genome sequence of Hydrogenophaga sp. LPB0072.</title>
        <authorList>
            <person name="Shin S.-K."/>
            <person name="Yi H."/>
        </authorList>
    </citation>
    <scope>NUCLEOTIDE SEQUENCE [LARGE SCALE GENOMIC DNA]</scope>
    <source>
        <strain evidence="5 6">LPB0072</strain>
    </source>
</reference>
<sequence>MPSTPKAVAPSPLKPHRVVVLALPGLIAFDLTIALEVFGRAMRDVGMPCYQVSVCGEMDELDTGLFGIRVKHGLEALSEAQTIIVPGTEPATAGVTPVVMQALRKAHRHGVRLASICSGAFALAEAGLLDGLRVTTHWKEADSLARLYPQVEVNAKVLFIDEGQVLTSAGAAAGLDLCLHMVRRDFGAAVAAQVARLSVIPLQREGGQAQFIQPQDLPHNKYLEPLMTWALGQLHRPLSLDALAKKACSSQRTLNRRFQEQLGMSPAQWLSQARIQRAQTLLETTPLTIEDIVSKVGLGSAANFRAQFHRVTGVSPSNYRRNFGPQGWHAPATAFQLPSERPVQAPR</sequence>
<dbReference type="SUPFAM" id="SSF46689">
    <property type="entry name" value="Homeodomain-like"/>
    <property type="match status" value="2"/>
</dbReference>
<evidence type="ECO:0000259" key="3">
    <source>
        <dbReference type="PROSITE" id="PS01124"/>
    </source>
</evidence>
<dbReference type="RefSeq" id="WP_066087641.1">
    <property type="nucleotide sequence ID" value="NZ_CP017476.1"/>
</dbReference>
<dbReference type="AlphaFoldDB" id="A0A167IJB1"/>
<reference evidence="4 7" key="2">
    <citation type="submission" date="2016-10" db="EMBL/GenBank/DDBJ databases">
        <title>Hydorgenophaga sp. LPB0072 isolated from gastropod.</title>
        <authorList>
            <person name="Kim E."/>
            <person name="Yi H."/>
        </authorList>
    </citation>
    <scope>NUCLEOTIDE SEQUENCE [LARGE SCALE GENOMIC DNA]</scope>
    <source>
        <strain evidence="4 7">LPB0072</strain>
    </source>
</reference>
<dbReference type="InterPro" id="IPR018060">
    <property type="entry name" value="HTH_AraC"/>
</dbReference>
<keyword evidence="6" id="KW-1185">Reference proteome</keyword>
<dbReference type="EMBL" id="LVWD01000006">
    <property type="protein sequence ID" value="OAD42927.1"/>
    <property type="molecule type" value="Genomic_DNA"/>
</dbReference>
<dbReference type="InterPro" id="IPR052158">
    <property type="entry name" value="INH-QAR"/>
</dbReference>
<organism evidence="4 7">
    <name type="scientific">Hydrogenophaga crassostreae</name>
    <dbReference type="NCBI Taxonomy" id="1763535"/>
    <lineage>
        <taxon>Bacteria</taxon>
        <taxon>Pseudomonadati</taxon>
        <taxon>Pseudomonadota</taxon>
        <taxon>Betaproteobacteria</taxon>
        <taxon>Burkholderiales</taxon>
        <taxon>Comamonadaceae</taxon>
        <taxon>Hydrogenophaga</taxon>
    </lineage>
</organism>
<dbReference type="CDD" id="cd03137">
    <property type="entry name" value="GATase1_AraC_1"/>
    <property type="match status" value="1"/>
</dbReference>
<dbReference type="EMBL" id="CP017476">
    <property type="protein sequence ID" value="AOW15722.1"/>
    <property type="molecule type" value="Genomic_DNA"/>
</dbReference>
<dbReference type="PANTHER" id="PTHR43130:SF3">
    <property type="entry name" value="HTH-TYPE TRANSCRIPTIONAL REGULATOR RV1931C"/>
    <property type="match status" value="1"/>
</dbReference>
<feature type="domain" description="HTH araC/xylS-type" evidence="3">
    <location>
        <begin position="224"/>
        <end position="322"/>
    </location>
</feature>
<proteinExistence type="predicted"/>
<dbReference type="PROSITE" id="PS01124">
    <property type="entry name" value="HTH_ARAC_FAMILY_2"/>
    <property type="match status" value="1"/>
</dbReference>
<evidence type="ECO:0000313" key="5">
    <source>
        <dbReference type="EMBL" id="OAD42927.1"/>
    </source>
</evidence>
<evidence type="ECO:0000313" key="7">
    <source>
        <dbReference type="Proteomes" id="UP000185680"/>
    </source>
</evidence>
<dbReference type="KEGG" id="hyl:LPB072_16240"/>
<gene>
    <name evidence="4" type="ORF">LPB072_16240</name>
    <name evidence="5" type="ORF">LPB72_06475</name>
</gene>
<evidence type="ECO:0000256" key="2">
    <source>
        <dbReference type="ARBA" id="ARBA00023163"/>
    </source>
</evidence>
<evidence type="ECO:0000313" key="4">
    <source>
        <dbReference type="EMBL" id="AOW15722.1"/>
    </source>
</evidence>
<evidence type="ECO:0000313" key="6">
    <source>
        <dbReference type="Proteomes" id="UP000185657"/>
    </source>
</evidence>